<dbReference type="InterPro" id="IPR025336">
    <property type="entry name" value="SCO4226-like"/>
</dbReference>
<dbReference type="Proteomes" id="UP000033121">
    <property type="component" value="Unassembled WGS sequence"/>
</dbReference>
<evidence type="ECO:0000313" key="2">
    <source>
        <dbReference type="EMBL" id="GAO45183.1"/>
    </source>
</evidence>
<organism evidence="2 3">
    <name type="scientific">Flavihumibacter petaseus NBRC 106054</name>
    <dbReference type="NCBI Taxonomy" id="1220578"/>
    <lineage>
        <taxon>Bacteria</taxon>
        <taxon>Pseudomonadati</taxon>
        <taxon>Bacteroidota</taxon>
        <taxon>Chitinophagia</taxon>
        <taxon>Chitinophagales</taxon>
        <taxon>Chitinophagaceae</taxon>
        <taxon>Flavihumibacter</taxon>
    </lineage>
</organism>
<dbReference type="InterPro" id="IPR042557">
    <property type="entry name" value="SCO4226"/>
</dbReference>
<evidence type="ECO:0000256" key="1">
    <source>
        <dbReference type="SAM" id="SignalP"/>
    </source>
</evidence>
<dbReference type="Gene3D" id="3.30.70.3090">
    <property type="entry name" value="ORF SCO4226, nickel-binding ferredoxin-like monomer"/>
    <property type="match status" value="1"/>
</dbReference>
<dbReference type="AlphaFoldDB" id="A0A0E9N5V4"/>
<protein>
    <recommendedName>
        <fullName evidence="4">DUF4242 domain-containing protein</fullName>
    </recommendedName>
</protein>
<dbReference type="Pfam" id="PF14026">
    <property type="entry name" value="SCO4226-like"/>
    <property type="match status" value="1"/>
</dbReference>
<sequence length="133" mass="14798">MKSFAQPLTLLLGVLLFATMFANAQKSTLSFASLYAKASVPAMKMYLIEREIPGLGKMTPEELKAASRKSCDALRTMGSNIEWVQSYVTGDKMFCIYRAENEDLIREHGKRGGFPVNKITEVTTIISPQTAER</sequence>
<keyword evidence="3" id="KW-1185">Reference proteome</keyword>
<feature type="chain" id="PRO_5002430436" description="DUF4242 domain-containing protein" evidence="1">
    <location>
        <begin position="25"/>
        <end position="133"/>
    </location>
</feature>
<proteinExistence type="predicted"/>
<accession>A0A0E9N5V4</accession>
<evidence type="ECO:0000313" key="3">
    <source>
        <dbReference type="Proteomes" id="UP000033121"/>
    </source>
</evidence>
<dbReference type="RefSeq" id="WP_245624045.1">
    <property type="nucleotide sequence ID" value="NZ_BBWV01000004.1"/>
</dbReference>
<feature type="signal peptide" evidence="1">
    <location>
        <begin position="1"/>
        <end position="24"/>
    </location>
</feature>
<reference evidence="2 3" key="1">
    <citation type="submission" date="2015-04" db="EMBL/GenBank/DDBJ databases">
        <title>Whole genome shotgun sequence of Flavihumibacter petaseus NBRC 106054.</title>
        <authorList>
            <person name="Miyazawa S."/>
            <person name="Hosoyama A."/>
            <person name="Hashimoto M."/>
            <person name="Noguchi M."/>
            <person name="Tsuchikane K."/>
            <person name="Ohji S."/>
            <person name="Yamazoe A."/>
            <person name="Ichikawa N."/>
            <person name="Kimura A."/>
            <person name="Fujita N."/>
        </authorList>
    </citation>
    <scope>NUCLEOTIDE SEQUENCE [LARGE SCALE GENOMIC DNA]</scope>
    <source>
        <strain evidence="2 3">NBRC 106054</strain>
    </source>
</reference>
<name>A0A0E9N5V4_9BACT</name>
<keyword evidence="1" id="KW-0732">Signal</keyword>
<comment type="caution">
    <text evidence="2">The sequence shown here is derived from an EMBL/GenBank/DDBJ whole genome shotgun (WGS) entry which is preliminary data.</text>
</comment>
<gene>
    <name evidence="2" type="ORF">FPE01S_04_04270</name>
</gene>
<evidence type="ECO:0008006" key="4">
    <source>
        <dbReference type="Google" id="ProtNLM"/>
    </source>
</evidence>
<dbReference type="EMBL" id="BBWV01000004">
    <property type="protein sequence ID" value="GAO45183.1"/>
    <property type="molecule type" value="Genomic_DNA"/>
</dbReference>